<organism evidence="2 3">
    <name type="scientific">Thalassolituus maritimus</name>
    <dbReference type="NCBI Taxonomy" id="484498"/>
    <lineage>
        <taxon>Bacteria</taxon>
        <taxon>Pseudomonadati</taxon>
        <taxon>Pseudomonadota</taxon>
        <taxon>Gammaproteobacteria</taxon>
        <taxon>Oceanospirillales</taxon>
        <taxon>Oceanospirillaceae</taxon>
        <taxon>Thalassolituus</taxon>
    </lineage>
</organism>
<evidence type="ECO:0000313" key="2">
    <source>
        <dbReference type="EMBL" id="GAA6145324.1"/>
    </source>
</evidence>
<reference evidence="2 3" key="1">
    <citation type="submission" date="2024-04" db="EMBL/GenBank/DDBJ databases">
        <title>Draft genome sequence of Thalassolituus maritimus NBRC 116585.</title>
        <authorList>
            <person name="Miyakawa T."/>
            <person name="Kusuya Y."/>
            <person name="Miura T."/>
        </authorList>
    </citation>
    <scope>NUCLEOTIDE SEQUENCE [LARGE SCALE GENOMIC DNA]</scope>
    <source>
        <strain evidence="2 3">5NW40-0001</strain>
    </source>
</reference>
<evidence type="ECO:0008006" key="4">
    <source>
        <dbReference type="Google" id="ProtNLM"/>
    </source>
</evidence>
<gene>
    <name evidence="2" type="ORF">NBRC116585_14420</name>
</gene>
<evidence type="ECO:0000313" key="3">
    <source>
        <dbReference type="Proteomes" id="UP001481413"/>
    </source>
</evidence>
<name>A0ABP9ZYY0_9GAMM</name>
<proteinExistence type="predicted"/>
<comment type="caution">
    <text evidence="2">The sequence shown here is derived from an EMBL/GenBank/DDBJ whole genome shotgun (WGS) entry which is preliminary data.</text>
</comment>
<sequence>MAQPYKNEGAEYSSQPQKKHSLSRLSPDEQLNWSQIGETLTLLALAVAQIDTSMKEGNDSVDTLTHSFTAIAGKSRLLLDHFAKASSEAPDEIKEAAEVIHQEVGKAVVAFQFYDRLSQRMEHIGESLEKTGHLISDPAGRYMEREWAKLQDEIKANYTMEAERIMFEHILAGRSIAEALEIYHHHFNKPMDDAFGTDDDIELF</sequence>
<keyword evidence="3" id="KW-1185">Reference proteome</keyword>
<feature type="region of interest" description="Disordered" evidence="1">
    <location>
        <begin position="1"/>
        <end position="25"/>
    </location>
</feature>
<evidence type="ECO:0000256" key="1">
    <source>
        <dbReference type="SAM" id="MobiDB-lite"/>
    </source>
</evidence>
<dbReference type="EMBL" id="BAABWH010000003">
    <property type="protein sequence ID" value="GAA6145324.1"/>
    <property type="molecule type" value="Genomic_DNA"/>
</dbReference>
<accession>A0ABP9ZYY0</accession>
<dbReference type="RefSeq" id="WP_353294262.1">
    <property type="nucleotide sequence ID" value="NZ_BAABWH010000003.1"/>
</dbReference>
<protein>
    <recommendedName>
        <fullName evidence="4">Chemotaxis protein</fullName>
    </recommendedName>
</protein>
<dbReference type="Proteomes" id="UP001481413">
    <property type="component" value="Unassembled WGS sequence"/>
</dbReference>